<evidence type="ECO:0000259" key="1">
    <source>
        <dbReference type="Pfam" id="PF13503"/>
    </source>
</evidence>
<evidence type="ECO:0000313" key="2">
    <source>
        <dbReference type="EMBL" id="QPQ91210.1"/>
    </source>
</evidence>
<dbReference type="Pfam" id="PF13503">
    <property type="entry name" value="DUF4123"/>
    <property type="match status" value="1"/>
</dbReference>
<organism evidence="2 3">
    <name type="scientific">Burkholderia glumae</name>
    <name type="common">Pseudomonas glumae</name>
    <dbReference type="NCBI Taxonomy" id="337"/>
    <lineage>
        <taxon>Bacteria</taxon>
        <taxon>Pseudomonadati</taxon>
        <taxon>Pseudomonadota</taxon>
        <taxon>Betaproteobacteria</taxon>
        <taxon>Burkholderiales</taxon>
        <taxon>Burkholderiaceae</taxon>
        <taxon>Burkholderia</taxon>
    </lineage>
</organism>
<accession>A0AAQ0BSB4</accession>
<evidence type="ECO:0000313" key="3">
    <source>
        <dbReference type="Proteomes" id="UP000594892"/>
    </source>
</evidence>
<dbReference type="AlphaFoldDB" id="A0AAQ0BSB4"/>
<feature type="domain" description="DUF4123" evidence="1">
    <location>
        <begin position="79"/>
        <end position="176"/>
    </location>
</feature>
<proteinExistence type="predicted"/>
<dbReference type="InterPro" id="IPR025391">
    <property type="entry name" value="DUF4123"/>
</dbReference>
<dbReference type="Proteomes" id="UP000594892">
    <property type="component" value="Chromosome 1"/>
</dbReference>
<gene>
    <name evidence="2" type="ORF">I6H06_05700</name>
</gene>
<sequence length="332" mass="36291">MTMSDLNMPTLGNTDPTSPPAVEAVVVALRKYFSRNREMHCLLLVDPHPRELPAPDKGKPSLLELSRITIPIGHDAFPAHQSPYLLELDPSAPQFGALLADSVRVALADRRPEAIARGPGQRIGGWLATPAPAQDVARHLASHVLQTDDQGVTCALRFYDSRALALLWPVLTLMQRETLLGPVKAWHALDAGALPKAYTGLYPAMHSELALKPEQWAAIRRHGLVNRALALHISATGRQPDAQTVEAAVAAAARAEHHRLADRDDKLAFIGHALAWHPHFDTHPRVAQALGEVSPEYFYTAAVSELSTDEIDEIRRGEWHGAQNNDGDRLPA</sequence>
<dbReference type="EMBL" id="CP065600">
    <property type="protein sequence ID" value="QPQ91210.1"/>
    <property type="molecule type" value="Genomic_DNA"/>
</dbReference>
<protein>
    <submittedName>
        <fullName evidence="2">DUF4123 domain-containing protein</fullName>
    </submittedName>
</protein>
<name>A0AAQ0BSB4_BURGL</name>
<reference evidence="2 3" key="1">
    <citation type="submission" date="2020-12" db="EMBL/GenBank/DDBJ databases">
        <title>FDA dAtabase for Regulatory Grade micrObial Sequences (FDA-ARGOS): Supporting development and validation of Infectious Disease Dx tests.</title>
        <authorList>
            <person name="Minogue T."/>
            <person name="Wolcott M."/>
            <person name="Wasieloski L."/>
            <person name="Aguilar W."/>
            <person name="Moore D."/>
            <person name="Jaissle J."/>
            <person name="Tallon L."/>
            <person name="Sadzewicz L."/>
            <person name="Zhao X."/>
            <person name="Boylan J."/>
            <person name="Ott S."/>
            <person name="Bowen H."/>
            <person name="Vavikolanu K."/>
            <person name="Mehta A."/>
            <person name="Aluvathingal J."/>
            <person name="Nadendla S."/>
            <person name="Yan Y."/>
            <person name="Sichtig H."/>
        </authorList>
    </citation>
    <scope>NUCLEOTIDE SEQUENCE [LARGE SCALE GENOMIC DNA]</scope>
    <source>
        <strain evidence="2 3">FDAARGOS_949</strain>
    </source>
</reference>